<proteinExistence type="predicted"/>
<keyword evidence="6" id="KW-1185">Reference proteome</keyword>
<keyword evidence="1" id="KW-0805">Transcription regulation</keyword>
<reference evidence="5 6" key="1">
    <citation type="submission" date="2020-08" db="EMBL/GenBank/DDBJ databases">
        <title>A Genomic Blueprint of the Chicken Gut Microbiome.</title>
        <authorList>
            <person name="Gilroy R."/>
            <person name="Ravi A."/>
            <person name="Getino M."/>
            <person name="Pursley I."/>
            <person name="Horton D.L."/>
            <person name="Alikhan N.-F."/>
            <person name="Baker D."/>
            <person name="Gharbi K."/>
            <person name="Hall N."/>
            <person name="Watson M."/>
            <person name="Adriaenssens E.M."/>
            <person name="Foster-Nyarko E."/>
            <person name="Jarju S."/>
            <person name="Secka A."/>
            <person name="Antonio M."/>
            <person name="Oren A."/>
            <person name="Chaudhuri R."/>
            <person name="La Ragione R.M."/>
            <person name="Hildebrand F."/>
            <person name="Pallen M.J."/>
        </authorList>
    </citation>
    <scope>NUCLEOTIDE SEQUENCE [LARGE SCALE GENOMIC DNA]</scope>
    <source>
        <strain evidence="5 6">Sa2CUA1</strain>
    </source>
</reference>
<evidence type="ECO:0000259" key="4">
    <source>
        <dbReference type="Pfam" id="PF13490"/>
    </source>
</evidence>
<evidence type="ECO:0000313" key="6">
    <source>
        <dbReference type="Proteomes" id="UP000609874"/>
    </source>
</evidence>
<dbReference type="Pfam" id="PF13490">
    <property type="entry name" value="zf-HC2"/>
    <property type="match status" value="1"/>
</dbReference>
<feature type="transmembrane region" description="Helical" evidence="3">
    <location>
        <begin position="86"/>
        <end position="108"/>
    </location>
</feature>
<protein>
    <submittedName>
        <fullName evidence="5">Zf-HC2 domain-containing protein</fullName>
    </submittedName>
</protein>
<evidence type="ECO:0000256" key="3">
    <source>
        <dbReference type="SAM" id="Phobius"/>
    </source>
</evidence>
<name>A0ABR8URX4_9MICC</name>
<dbReference type="Proteomes" id="UP000609874">
    <property type="component" value="Unassembled WGS sequence"/>
</dbReference>
<dbReference type="Gene3D" id="1.10.10.1320">
    <property type="entry name" value="Anti-sigma factor, zinc-finger domain"/>
    <property type="match status" value="1"/>
</dbReference>
<dbReference type="InterPro" id="IPR027383">
    <property type="entry name" value="Znf_put"/>
</dbReference>
<keyword evidence="3" id="KW-1133">Transmembrane helix</keyword>
<accession>A0ABR8URX4</accession>
<dbReference type="InterPro" id="IPR041916">
    <property type="entry name" value="Anti_sigma_zinc_sf"/>
</dbReference>
<keyword evidence="3" id="KW-0472">Membrane</keyword>
<dbReference type="EMBL" id="JACSQD010000003">
    <property type="protein sequence ID" value="MBD7995302.1"/>
    <property type="molecule type" value="Genomic_DNA"/>
</dbReference>
<organism evidence="5 6">
    <name type="scientific">Arthrobacter gallicola</name>
    <dbReference type="NCBI Taxonomy" id="2762225"/>
    <lineage>
        <taxon>Bacteria</taxon>
        <taxon>Bacillati</taxon>
        <taxon>Actinomycetota</taxon>
        <taxon>Actinomycetes</taxon>
        <taxon>Micrococcales</taxon>
        <taxon>Micrococcaceae</taxon>
        <taxon>Arthrobacter</taxon>
    </lineage>
</organism>
<evidence type="ECO:0000256" key="1">
    <source>
        <dbReference type="ARBA" id="ARBA00023015"/>
    </source>
</evidence>
<sequence>MRHPRRHIREFLDAELSQRKRAAVQAHLERCAPCRSLLEEERRLRSRLRSMSIPRPEEDLARRIMAGGASLPAAEETKPPRTRARYAVAVGSILTLVSGFVLAGAYVLGTLAEEPLSAPQQAHLLAGWSQVAENEPAELSREQLQKLREAGWSCPELKELGFTLEEATATHVAGQPAVALVLARNGEKITLYEQRPGDGETNAGVVLHAVTERPVTEEGFTLQTGNPTTSPRVWQDPAKPGQAVLSTGNVTYTLASSAPREVVAGAVSELSLTESARLLVPSKGRDSGPMDTVMRGFSLLAGAGRSL</sequence>
<keyword evidence="2" id="KW-0804">Transcription</keyword>
<keyword evidence="3" id="KW-0812">Transmembrane</keyword>
<evidence type="ECO:0000256" key="2">
    <source>
        <dbReference type="ARBA" id="ARBA00023163"/>
    </source>
</evidence>
<evidence type="ECO:0000313" key="5">
    <source>
        <dbReference type="EMBL" id="MBD7995302.1"/>
    </source>
</evidence>
<feature type="domain" description="Putative zinc-finger" evidence="4">
    <location>
        <begin position="6"/>
        <end position="35"/>
    </location>
</feature>
<gene>
    <name evidence="5" type="ORF">H9639_08340</name>
</gene>
<comment type="caution">
    <text evidence="5">The sequence shown here is derived from an EMBL/GenBank/DDBJ whole genome shotgun (WGS) entry which is preliminary data.</text>
</comment>